<dbReference type="InterPro" id="IPR005119">
    <property type="entry name" value="LysR_subst-bd"/>
</dbReference>
<dbReference type="EMBL" id="JAGTIS010000006">
    <property type="protein sequence ID" value="MBT8767017.1"/>
    <property type="molecule type" value="Genomic_DNA"/>
</dbReference>
<keyword evidence="7" id="KW-1185">Reference proteome</keyword>
<reference evidence="6 7" key="1">
    <citation type="submission" date="2021-04" db="EMBL/GenBank/DDBJ databases">
        <title>Pseudomonas boanensis sp. nov., a bacterium isolated from river water used for household purposes in Boane District, Mozambique.</title>
        <authorList>
            <person name="Nicklasson M."/>
            <person name="Martin-Rodriguez A.J."/>
            <person name="Thorell K."/>
            <person name="Neves L."/>
            <person name="Mussagy A."/>
            <person name="Rydberg H.A."/>
            <person name="Hernroth B."/>
            <person name="Svensson-Stadler L."/>
            <person name="Sjoling A."/>
        </authorList>
    </citation>
    <scope>NUCLEOTIDE SEQUENCE [LARGE SCALE GENOMIC DNA]</scope>
    <source>
        <strain evidence="6 7">DB1</strain>
    </source>
</reference>
<organism evidence="6 7">
    <name type="scientific">Metapseudomonas boanensis</name>
    <dbReference type="NCBI Taxonomy" id="2822138"/>
    <lineage>
        <taxon>Bacteria</taxon>
        <taxon>Pseudomonadati</taxon>
        <taxon>Pseudomonadota</taxon>
        <taxon>Gammaproteobacteria</taxon>
        <taxon>Pseudomonadales</taxon>
        <taxon>Pseudomonadaceae</taxon>
        <taxon>Metapseudomonas</taxon>
    </lineage>
</organism>
<dbReference type="PRINTS" id="PR00039">
    <property type="entry name" value="HTHLYSR"/>
</dbReference>
<keyword evidence="4" id="KW-0804">Transcription</keyword>
<feature type="domain" description="HTH lysR-type" evidence="5">
    <location>
        <begin position="1"/>
        <end position="58"/>
    </location>
</feature>
<dbReference type="Pfam" id="PF00126">
    <property type="entry name" value="HTH_1"/>
    <property type="match status" value="1"/>
</dbReference>
<dbReference type="InterPro" id="IPR000847">
    <property type="entry name" value="LysR_HTH_N"/>
</dbReference>
<evidence type="ECO:0000313" key="6">
    <source>
        <dbReference type="EMBL" id="MBT8767017.1"/>
    </source>
</evidence>
<dbReference type="RefSeq" id="WP_215374979.1">
    <property type="nucleotide sequence ID" value="NZ_JAGTIS010000006.1"/>
</dbReference>
<keyword evidence="2" id="KW-0805">Transcription regulation</keyword>
<gene>
    <name evidence="6" type="ORF">J7302_12915</name>
</gene>
<comment type="caution">
    <text evidence="6">The sequence shown here is derived from an EMBL/GenBank/DDBJ whole genome shotgun (WGS) entry which is preliminary data.</text>
</comment>
<dbReference type="SUPFAM" id="SSF46785">
    <property type="entry name" value="Winged helix' DNA-binding domain"/>
    <property type="match status" value="1"/>
</dbReference>
<evidence type="ECO:0000259" key="5">
    <source>
        <dbReference type="PROSITE" id="PS50931"/>
    </source>
</evidence>
<protein>
    <submittedName>
        <fullName evidence="6">LysR family transcriptional regulator</fullName>
    </submittedName>
</protein>
<dbReference type="PROSITE" id="PS50931">
    <property type="entry name" value="HTH_LYSR"/>
    <property type="match status" value="1"/>
</dbReference>
<dbReference type="Gene3D" id="1.10.10.10">
    <property type="entry name" value="Winged helix-like DNA-binding domain superfamily/Winged helix DNA-binding domain"/>
    <property type="match status" value="1"/>
</dbReference>
<evidence type="ECO:0000256" key="3">
    <source>
        <dbReference type="ARBA" id="ARBA00023125"/>
    </source>
</evidence>
<dbReference type="InterPro" id="IPR036388">
    <property type="entry name" value="WH-like_DNA-bd_sf"/>
</dbReference>
<dbReference type="Proteomes" id="UP001519667">
    <property type="component" value="Unassembled WGS sequence"/>
</dbReference>
<evidence type="ECO:0000256" key="4">
    <source>
        <dbReference type="ARBA" id="ARBA00023163"/>
    </source>
</evidence>
<dbReference type="Gene3D" id="3.40.190.290">
    <property type="match status" value="1"/>
</dbReference>
<comment type="similarity">
    <text evidence="1">Belongs to the LysR transcriptional regulatory family.</text>
</comment>
<dbReference type="InterPro" id="IPR050950">
    <property type="entry name" value="HTH-type_LysR_regulators"/>
</dbReference>
<dbReference type="SUPFAM" id="SSF53850">
    <property type="entry name" value="Periplasmic binding protein-like II"/>
    <property type="match status" value="1"/>
</dbReference>
<evidence type="ECO:0000313" key="7">
    <source>
        <dbReference type="Proteomes" id="UP001519667"/>
    </source>
</evidence>
<name>A0ABS5XH49_9GAMM</name>
<keyword evidence="3" id="KW-0238">DNA-binding</keyword>
<dbReference type="InterPro" id="IPR036390">
    <property type="entry name" value="WH_DNA-bd_sf"/>
</dbReference>
<dbReference type="PANTHER" id="PTHR30419">
    <property type="entry name" value="HTH-TYPE TRANSCRIPTIONAL REGULATOR YBHD"/>
    <property type="match status" value="1"/>
</dbReference>
<dbReference type="PANTHER" id="PTHR30419:SF8">
    <property type="entry name" value="NITROGEN ASSIMILATION TRANSCRIPTIONAL ACTIVATOR-RELATED"/>
    <property type="match status" value="1"/>
</dbReference>
<dbReference type="Pfam" id="PF03466">
    <property type="entry name" value="LysR_substrate"/>
    <property type="match status" value="1"/>
</dbReference>
<proteinExistence type="inferred from homology"/>
<evidence type="ECO:0000256" key="1">
    <source>
        <dbReference type="ARBA" id="ARBA00009437"/>
    </source>
</evidence>
<sequence>MDLRDLAYFETIAELGHLGRAAERLCRSQPALTKSIQRLEESLGASLFQRDGRRIKLTPAGHLLLERSRQLRHSVDETRREVRDFANGLVGNIRLGCAVSMAEYLLPQLTATLLSLAPNVTLTLTVGMDDVLREGLLQGNLDLVISPYVDKVEGLETHALLEDQAVVVARRDHPLFSGPISQRDLCRYRWVLPPLSASARKWIDNAFISRQLPTPMVQVESTSISLMPRLIARTDLLSFIAREHLLGGKAEASLREIPLAETTMTRVIGASYRSEGYKSPATATLLEILLTHQASLFLQLDS</sequence>
<evidence type="ECO:0000256" key="2">
    <source>
        <dbReference type="ARBA" id="ARBA00023015"/>
    </source>
</evidence>
<accession>A0ABS5XH49</accession>